<dbReference type="PANTHER" id="PTHR19288">
    <property type="entry name" value="4-NITROPHENYLPHOSPHATASE-RELATED"/>
    <property type="match status" value="1"/>
</dbReference>
<dbReference type="EC" id="3.-.-.-" evidence="1"/>
<dbReference type="InterPro" id="IPR023214">
    <property type="entry name" value="HAD_sf"/>
</dbReference>
<dbReference type="GO" id="GO:0016791">
    <property type="term" value="F:phosphatase activity"/>
    <property type="evidence" value="ECO:0007669"/>
    <property type="project" value="TreeGrafter"/>
</dbReference>
<dbReference type="Pfam" id="PF13344">
    <property type="entry name" value="Hydrolase_6"/>
    <property type="match status" value="1"/>
</dbReference>
<dbReference type="RefSeq" id="WP_123927626.1">
    <property type="nucleotide sequence ID" value="NZ_CP033896.1"/>
</dbReference>
<dbReference type="NCBIfam" id="TIGR01460">
    <property type="entry name" value="HAD-SF-IIA"/>
    <property type="match status" value="1"/>
</dbReference>
<dbReference type="KEGG" id="ccho:CCHOA_05400"/>
<evidence type="ECO:0000313" key="1">
    <source>
        <dbReference type="EMBL" id="AZA13481.1"/>
    </source>
</evidence>
<dbReference type="Gene3D" id="3.40.50.1000">
    <property type="entry name" value="HAD superfamily/HAD-like"/>
    <property type="match status" value="2"/>
</dbReference>
<proteinExistence type="predicted"/>
<dbReference type="GO" id="GO:0005737">
    <property type="term" value="C:cytoplasm"/>
    <property type="evidence" value="ECO:0007669"/>
    <property type="project" value="TreeGrafter"/>
</dbReference>
<reference evidence="1 2" key="1">
    <citation type="submission" date="2018-11" db="EMBL/GenBank/DDBJ databases">
        <authorList>
            <person name="Kleinhagauer T."/>
            <person name="Glaeser S.P."/>
            <person name="Spergser J."/>
            <person name="Ruckert C."/>
            <person name="Kaempfer P."/>
            <person name="Busse H.-J."/>
        </authorList>
    </citation>
    <scope>NUCLEOTIDE SEQUENCE [LARGE SCALE GENOMIC DNA]</scope>
    <source>
        <strain evidence="1 2">200CH</strain>
    </source>
</reference>
<protein>
    <submittedName>
        <fullName evidence="1">Putative hydrolase YutF</fullName>
        <ecNumber evidence="1">3.-.-.-</ecNumber>
    </submittedName>
</protein>
<sequence length="328" mass="33424">MTVAEYYDGFLFDLDGTVYEGAQPIASAQQAIASLHAPIMYVTNNASRHADTVCEQLAGMGLEVTAEMIMTSAMAGAALLSTVCQPGATVLVLGTVTLAEVVADAGYVVTRTANDNPAAVIHGHNPETGWAELSEAALAIRAGAAYVATNRDATLPAERGLMVGNGSMIQAVVNATGVEPIAAGKPEPAMFTIAAEKLGASRPLSIGDRLDTDILGGNAAGQDTLLVFTGVSGPLAALAAPQEQRPTLVADDLSCLHSDREALVPQPRGGFQAAVEDSGVLTLTGGSVDAPALAGVHTLLAAAWESATPVQEIVAEGSIAQQVVDALW</sequence>
<keyword evidence="2" id="KW-1185">Reference proteome</keyword>
<dbReference type="OrthoDB" id="3400930at2"/>
<dbReference type="PANTHER" id="PTHR19288:SF95">
    <property type="entry name" value="D-GLYCEROL 3-PHOSPHATE PHOSPHATASE"/>
    <property type="match status" value="1"/>
</dbReference>
<organism evidence="1 2">
    <name type="scientific">Corynebacterium choanae</name>
    <dbReference type="NCBI Taxonomy" id="1862358"/>
    <lineage>
        <taxon>Bacteria</taxon>
        <taxon>Bacillati</taxon>
        <taxon>Actinomycetota</taxon>
        <taxon>Actinomycetes</taxon>
        <taxon>Mycobacteriales</taxon>
        <taxon>Corynebacteriaceae</taxon>
        <taxon>Corynebacterium</taxon>
    </lineage>
</organism>
<name>A0A3G6J5V3_9CORY</name>
<dbReference type="SUPFAM" id="SSF56784">
    <property type="entry name" value="HAD-like"/>
    <property type="match status" value="1"/>
</dbReference>
<dbReference type="EMBL" id="CP033896">
    <property type="protein sequence ID" value="AZA13481.1"/>
    <property type="molecule type" value="Genomic_DNA"/>
</dbReference>
<dbReference type="Pfam" id="PF13242">
    <property type="entry name" value="Hydrolase_like"/>
    <property type="match status" value="1"/>
</dbReference>
<dbReference type="Proteomes" id="UP000269019">
    <property type="component" value="Chromosome"/>
</dbReference>
<keyword evidence="1" id="KW-0378">Hydrolase</keyword>
<dbReference type="InterPro" id="IPR036412">
    <property type="entry name" value="HAD-like_sf"/>
</dbReference>
<evidence type="ECO:0000313" key="2">
    <source>
        <dbReference type="Proteomes" id="UP000269019"/>
    </source>
</evidence>
<gene>
    <name evidence="1" type="primary">yutF</name>
    <name evidence="1" type="ORF">CCHOA_05400</name>
</gene>
<accession>A0A3G6J5V3</accession>
<dbReference type="AlphaFoldDB" id="A0A3G6J5V3"/>
<dbReference type="InterPro" id="IPR006357">
    <property type="entry name" value="HAD-SF_hydro_IIA"/>
</dbReference>